<dbReference type="AlphaFoldDB" id="A0A482X1A3"/>
<evidence type="ECO:0000313" key="3">
    <source>
        <dbReference type="EMBL" id="RZF38961.1"/>
    </source>
</evidence>
<feature type="compositionally biased region" description="Basic residues" evidence="1">
    <location>
        <begin position="119"/>
        <end position="131"/>
    </location>
</feature>
<keyword evidence="4" id="KW-1185">Reference proteome</keyword>
<accession>A0A482X1A3</accession>
<reference evidence="3 4" key="1">
    <citation type="journal article" date="2017" name="Gigascience">
        <title>Genome sequence of the small brown planthopper, Laodelphax striatellus.</title>
        <authorList>
            <person name="Zhu J."/>
            <person name="Jiang F."/>
            <person name="Wang X."/>
            <person name="Yang P."/>
            <person name="Bao Y."/>
            <person name="Zhao W."/>
            <person name="Wang W."/>
            <person name="Lu H."/>
            <person name="Wang Q."/>
            <person name="Cui N."/>
            <person name="Li J."/>
            <person name="Chen X."/>
            <person name="Luo L."/>
            <person name="Yu J."/>
            <person name="Kang L."/>
            <person name="Cui F."/>
        </authorList>
    </citation>
    <scope>NUCLEOTIDE SEQUENCE [LARGE SCALE GENOMIC DNA]</scope>
    <source>
        <strain evidence="3">Lst14</strain>
    </source>
</reference>
<evidence type="ECO:0000256" key="2">
    <source>
        <dbReference type="SAM" id="SignalP"/>
    </source>
</evidence>
<dbReference type="EMBL" id="QKKF02020956">
    <property type="protein sequence ID" value="RZF38961.1"/>
    <property type="molecule type" value="Genomic_DNA"/>
</dbReference>
<feature type="region of interest" description="Disordered" evidence="1">
    <location>
        <begin position="116"/>
        <end position="146"/>
    </location>
</feature>
<comment type="caution">
    <text evidence="3">The sequence shown here is derived from an EMBL/GenBank/DDBJ whole genome shotgun (WGS) entry which is preliminary data.</text>
</comment>
<gene>
    <name evidence="3" type="ORF">LSTR_LSTR003704</name>
</gene>
<name>A0A482X1A3_LAOST</name>
<feature type="region of interest" description="Disordered" evidence="1">
    <location>
        <begin position="51"/>
        <end position="88"/>
    </location>
</feature>
<feature type="chain" id="PRO_5019807329" evidence="2">
    <location>
        <begin position="34"/>
        <end position="257"/>
    </location>
</feature>
<dbReference type="InParanoid" id="A0A482X1A3"/>
<feature type="signal peptide" evidence="2">
    <location>
        <begin position="1"/>
        <end position="33"/>
    </location>
</feature>
<sequence length="257" mass="29200">MINSLPQLQMHLRGVSCFLLLIVLVALPCRADGRSVNYEYEDDDDDWTWGRDLDSGANDLGQQRAMSKRHNQQRSAETGVSERQRRVEEAEDAGWLGLGKRQPRFTPYVSVGAYPCRGGRTRTPAHTHRNTRASSSTTQHPKKQHSFTPFHGVGVLSDMQQFFDNLKTNLDALETIPPDDKDSLLGKQVPVPQASSVQEKERHFRPSATAAYLHALRNHRPSYKIRNFVESPEPVSLRGTNRYDPSLLWTGLGRRRR</sequence>
<organism evidence="3 4">
    <name type="scientific">Laodelphax striatellus</name>
    <name type="common">Small brown planthopper</name>
    <name type="synonym">Delphax striatella</name>
    <dbReference type="NCBI Taxonomy" id="195883"/>
    <lineage>
        <taxon>Eukaryota</taxon>
        <taxon>Metazoa</taxon>
        <taxon>Ecdysozoa</taxon>
        <taxon>Arthropoda</taxon>
        <taxon>Hexapoda</taxon>
        <taxon>Insecta</taxon>
        <taxon>Pterygota</taxon>
        <taxon>Neoptera</taxon>
        <taxon>Paraneoptera</taxon>
        <taxon>Hemiptera</taxon>
        <taxon>Auchenorrhyncha</taxon>
        <taxon>Fulgoroidea</taxon>
        <taxon>Delphacidae</taxon>
        <taxon>Criomorphinae</taxon>
        <taxon>Laodelphax</taxon>
    </lineage>
</organism>
<evidence type="ECO:0000256" key="1">
    <source>
        <dbReference type="SAM" id="MobiDB-lite"/>
    </source>
</evidence>
<dbReference type="Proteomes" id="UP000291343">
    <property type="component" value="Unassembled WGS sequence"/>
</dbReference>
<proteinExistence type="predicted"/>
<evidence type="ECO:0000313" key="4">
    <source>
        <dbReference type="Proteomes" id="UP000291343"/>
    </source>
</evidence>
<protein>
    <submittedName>
        <fullName evidence="3">Uncharacterized protein</fullName>
    </submittedName>
</protein>
<keyword evidence="2" id="KW-0732">Signal</keyword>
<dbReference type="OrthoDB" id="7477138at2759"/>